<dbReference type="AlphaFoldDB" id="A0A0B7J8Q7"/>
<keyword evidence="2" id="KW-1133">Transmembrane helix</keyword>
<dbReference type="EMBL" id="PYNF01000014">
    <property type="protein sequence ID" value="PSU96770.1"/>
    <property type="molecule type" value="Genomic_DNA"/>
</dbReference>
<evidence type="ECO:0000313" key="3">
    <source>
        <dbReference type="EMBL" id="PSU96770.1"/>
    </source>
</evidence>
<gene>
    <name evidence="3" type="ORF">C9J27_15560</name>
</gene>
<feature type="transmembrane region" description="Helical" evidence="2">
    <location>
        <begin position="21"/>
        <end position="42"/>
    </location>
</feature>
<name>A0A0B7J8Q7_9GAMM</name>
<sequence length="218" mass="24270">MAADVSSTVTLSLQQKQKQPVLRVLLIALLVVLSGYYIWVLYKAITPNVSLAYKAYYIKNQTLYWQPKQPNLTLKLPIKLKVTDNVPNLSRAGWSFDTSNNMRELTQQGGLYFTLPTAPAANIKITFTLAKAQQQIKPLSFTFNHHQGTLLPQAQGKTLVAQLPKQQFLSASQQLQTFILTTPTPLQVTTISLTPTNVDTLPMPHNTGHLNQNTGNVK</sequence>
<keyword evidence="2" id="KW-0472">Membrane</keyword>
<comment type="caution">
    <text evidence="3">The sequence shown here is derived from an EMBL/GenBank/DDBJ whole genome shotgun (WGS) entry which is preliminary data.</text>
</comment>
<organism evidence="3 4">
    <name type="scientific">Photobacterium kishitanii</name>
    <dbReference type="NCBI Taxonomy" id="318456"/>
    <lineage>
        <taxon>Bacteria</taxon>
        <taxon>Pseudomonadati</taxon>
        <taxon>Pseudomonadota</taxon>
        <taxon>Gammaproteobacteria</taxon>
        <taxon>Vibrionales</taxon>
        <taxon>Vibrionaceae</taxon>
        <taxon>Photobacterium</taxon>
    </lineage>
</organism>
<accession>A0A0B7J8Q7</accession>
<accession>A0A2T3KFD6</accession>
<evidence type="ECO:0000256" key="1">
    <source>
        <dbReference type="SAM" id="MobiDB-lite"/>
    </source>
</evidence>
<keyword evidence="2" id="KW-0812">Transmembrane</keyword>
<protein>
    <submittedName>
        <fullName evidence="3">Riboflavin synthase subunit alpha</fullName>
    </submittedName>
</protein>
<dbReference type="Proteomes" id="UP000241426">
    <property type="component" value="Unassembled WGS sequence"/>
</dbReference>
<dbReference type="RefSeq" id="WP_054262052.1">
    <property type="nucleotide sequence ID" value="NZ_JAUZMX010000001.1"/>
</dbReference>
<evidence type="ECO:0000256" key="2">
    <source>
        <dbReference type="SAM" id="Phobius"/>
    </source>
</evidence>
<dbReference type="eggNOG" id="ENOG5033KX2">
    <property type="taxonomic scope" value="Bacteria"/>
</dbReference>
<evidence type="ECO:0000313" key="4">
    <source>
        <dbReference type="Proteomes" id="UP000241426"/>
    </source>
</evidence>
<proteinExistence type="predicted"/>
<feature type="compositionally biased region" description="Polar residues" evidence="1">
    <location>
        <begin position="208"/>
        <end position="218"/>
    </location>
</feature>
<reference evidence="3 4" key="1">
    <citation type="submission" date="2018-01" db="EMBL/GenBank/DDBJ databases">
        <title>Whole genome sequencing of Histamine producing bacteria.</title>
        <authorList>
            <person name="Butler K."/>
        </authorList>
    </citation>
    <scope>NUCLEOTIDE SEQUENCE [LARGE SCALE GENOMIC DNA]</scope>
    <source>
        <strain evidence="3 4">FS-7.2</strain>
    </source>
</reference>
<dbReference type="GeneID" id="29944097"/>
<feature type="region of interest" description="Disordered" evidence="1">
    <location>
        <begin position="199"/>
        <end position="218"/>
    </location>
</feature>